<dbReference type="InterPro" id="IPR011043">
    <property type="entry name" value="Gal_Oxase/kelch_b-propeller"/>
</dbReference>
<sequence>MEDLQSMTPRKRKRIEWWQNHKPENQKIRKKSHIEYKKKVKKDVQEKAIPEEGASAQDESNSKTENEGKQDKRYILFIGNMPYTVKEEDVKWHFRCTGKGSIKDFRLMTKKTGESKGCGFIEFNNKESYWKALNLHHSTLDGRKINVEITCGGGGKGQTRKKKLEERKTNNMASEESLLFCVPEFSTQVFSGLHKLRKEGKLCDIYLRVGECNLQSHRVVLAAASSYFNAMFTGDMKESRQDEVTLFDVEFSALEDLVNFCYTGRIEINAGNVQNLLSASSLLQLASVKQACVQFLHRVLHPTNCLGIRSFADTYSCVDLVEAADVFAVKNFSEVARSEEFLTLSPEDVVEMISREELNVRTEEEVFEAISAWVCREVDERKDFLPELLKNVRLPLISPQYLCDKVSSNELIKNNLACRDLVDEAKDYLLMPERRSKLQSVRTKPRRCSEAAGLIYAIGGLTSSGEALSTVEAYDTLTGQWLPGVAMSTLRTRVGVAVLDNKLYALGGFDGHKRLSTVECYDPQLKSWKAITPMNTRRSALGAVVLNGRVYVVGGYDGHISLSTVECYSPESNMWSFVTPMGTLRSAAGVTELNGKIYAIGGHNGLSIFNTVEVYNPQTDSWSSSPPMGVRRCRVGVATLNGRIYVCGGYDGSTFLNTVECFDPETGQWTFTTPMNTRRSRVAVVTLGGRLYAIGGYDGLSNLNTVECFDVLSNKWTPVASMGMHQGGVGVSVLPRVHHT</sequence>
<dbReference type="CDD" id="cd12400">
    <property type="entry name" value="RRM_Nop6"/>
    <property type="match status" value="1"/>
</dbReference>
<dbReference type="Proteomes" id="UP001159405">
    <property type="component" value="Unassembled WGS sequence"/>
</dbReference>
<dbReference type="SMART" id="SM00612">
    <property type="entry name" value="Kelch"/>
    <property type="match status" value="6"/>
</dbReference>
<dbReference type="Pfam" id="PF01344">
    <property type="entry name" value="Kelch_1"/>
    <property type="match status" value="6"/>
</dbReference>
<proteinExistence type="predicted"/>
<evidence type="ECO:0000256" key="2">
    <source>
        <dbReference type="ARBA" id="ARBA00022737"/>
    </source>
</evidence>
<dbReference type="InterPro" id="IPR011333">
    <property type="entry name" value="SKP1/BTB/POZ_sf"/>
</dbReference>
<evidence type="ECO:0000313" key="7">
    <source>
        <dbReference type="EMBL" id="CAH3179210.1"/>
    </source>
</evidence>
<dbReference type="PANTHER" id="PTHR24412">
    <property type="entry name" value="KELCH PROTEIN"/>
    <property type="match status" value="1"/>
</dbReference>
<evidence type="ECO:0000259" key="6">
    <source>
        <dbReference type="PROSITE" id="PS50102"/>
    </source>
</evidence>
<dbReference type="InterPro" id="IPR015915">
    <property type="entry name" value="Kelch-typ_b-propeller"/>
</dbReference>
<evidence type="ECO:0000259" key="5">
    <source>
        <dbReference type="PROSITE" id="PS50097"/>
    </source>
</evidence>
<dbReference type="SUPFAM" id="SSF54695">
    <property type="entry name" value="POZ domain"/>
    <property type="match status" value="1"/>
</dbReference>
<evidence type="ECO:0000256" key="4">
    <source>
        <dbReference type="SAM" id="MobiDB-lite"/>
    </source>
</evidence>
<keyword evidence="2" id="KW-0677">Repeat</keyword>
<dbReference type="Pfam" id="PF00076">
    <property type="entry name" value="RRM_1"/>
    <property type="match status" value="1"/>
</dbReference>
<dbReference type="InterPro" id="IPR012677">
    <property type="entry name" value="Nucleotide-bd_a/b_plait_sf"/>
</dbReference>
<dbReference type="InterPro" id="IPR034228">
    <property type="entry name" value="Nop6_RRM"/>
</dbReference>
<dbReference type="Gene3D" id="3.30.70.330">
    <property type="match status" value="1"/>
</dbReference>
<name>A0ABN8RIH4_9CNID</name>
<gene>
    <name evidence="7" type="ORF">PLOB_00021701</name>
</gene>
<evidence type="ECO:0000256" key="3">
    <source>
        <dbReference type="PROSITE-ProRule" id="PRU00176"/>
    </source>
</evidence>
<dbReference type="InterPro" id="IPR035979">
    <property type="entry name" value="RBD_domain_sf"/>
</dbReference>
<feature type="domain" description="BTB" evidence="5">
    <location>
        <begin position="203"/>
        <end position="270"/>
    </location>
</feature>
<dbReference type="InterPro" id="IPR006652">
    <property type="entry name" value="Kelch_1"/>
</dbReference>
<evidence type="ECO:0000313" key="8">
    <source>
        <dbReference type="Proteomes" id="UP001159405"/>
    </source>
</evidence>
<protein>
    <submittedName>
        <fullName evidence="7">Uncharacterized protein</fullName>
    </submittedName>
</protein>
<dbReference type="InterPro" id="IPR000504">
    <property type="entry name" value="RRM_dom"/>
</dbReference>
<dbReference type="EMBL" id="CALNXK010000252">
    <property type="protein sequence ID" value="CAH3179210.1"/>
    <property type="molecule type" value="Genomic_DNA"/>
</dbReference>
<dbReference type="SMART" id="SM00360">
    <property type="entry name" value="RRM"/>
    <property type="match status" value="1"/>
</dbReference>
<dbReference type="Pfam" id="PF07707">
    <property type="entry name" value="BACK"/>
    <property type="match status" value="1"/>
</dbReference>
<organism evidence="7 8">
    <name type="scientific">Porites lobata</name>
    <dbReference type="NCBI Taxonomy" id="104759"/>
    <lineage>
        <taxon>Eukaryota</taxon>
        <taxon>Metazoa</taxon>
        <taxon>Cnidaria</taxon>
        <taxon>Anthozoa</taxon>
        <taxon>Hexacorallia</taxon>
        <taxon>Scleractinia</taxon>
        <taxon>Fungiina</taxon>
        <taxon>Poritidae</taxon>
        <taxon>Porites</taxon>
    </lineage>
</organism>
<dbReference type="PROSITE" id="PS50102">
    <property type="entry name" value="RRM"/>
    <property type="match status" value="1"/>
</dbReference>
<dbReference type="SMART" id="SM00225">
    <property type="entry name" value="BTB"/>
    <property type="match status" value="1"/>
</dbReference>
<reference evidence="7 8" key="1">
    <citation type="submission" date="2022-05" db="EMBL/GenBank/DDBJ databases">
        <authorList>
            <consortium name="Genoscope - CEA"/>
            <person name="William W."/>
        </authorList>
    </citation>
    <scope>NUCLEOTIDE SEQUENCE [LARGE SCALE GENOMIC DNA]</scope>
</reference>
<feature type="region of interest" description="Disordered" evidence="4">
    <location>
        <begin position="1"/>
        <end position="68"/>
    </location>
</feature>
<dbReference type="PRINTS" id="PR00501">
    <property type="entry name" value="KELCHREPEAT"/>
</dbReference>
<comment type="caution">
    <text evidence="7">The sequence shown here is derived from an EMBL/GenBank/DDBJ whole genome shotgun (WGS) entry which is preliminary data.</text>
</comment>
<feature type="compositionally biased region" description="Basic and acidic residues" evidence="4">
    <location>
        <begin position="15"/>
        <end position="50"/>
    </location>
</feature>
<keyword evidence="3" id="KW-0694">RNA-binding</keyword>
<dbReference type="Pfam" id="PF00651">
    <property type="entry name" value="BTB"/>
    <property type="match status" value="1"/>
</dbReference>
<keyword evidence="1" id="KW-0880">Kelch repeat</keyword>
<dbReference type="PANTHER" id="PTHR24412:SF497">
    <property type="entry name" value="KELCH-LIKE PROTEIN 18"/>
    <property type="match status" value="1"/>
</dbReference>
<dbReference type="Gene3D" id="3.30.710.10">
    <property type="entry name" value="Potassium Channel Kv1.1, Chain A"/>
    <property type="match status" value="1"/>
</dbReference>
<keyword evidence="8" id="KW-1185">Reference proteome</keyword>
<dbReference type="InterPro" id="IPR011705">
    <property type="entry name" value="BACK"/>
</dbReference>
<accession>A0ABN8RIH4</accession>
<dbReference type="SMART" id="SM00875">
    <property type="entry name" value="BACK"/>
    <property type="match status" value="1"/>
</dbReference>
<evidence type="ECO:0000256" key="1">
    <source>
        <dbReference type="ARBA" id="ARBA00022441"/>
    </source>
</evidence>
<dbReference type="Gene3D" id="1.25.40.420">
    <property type="match status" value="1"/>
</dbReference>
<feature type="domain" description="RRM" evidence="6">
    <location>
        <begin position="74"/>
        <end position="152"/>
    </location>
</feature>
<dbReference type="PROSITE" id="PS50097">
    <property type="entry name" value="BTB"/>
    <property type="match status" value="1"/>
</dbReference>
<dbReference type="Gene3D" id="2.120.10.80">
    <property type="entry name" value="Kelch-type beta propeller"/>
    <property type="match status" value="1"/>
</dbReference>
<dbReference type="SUPFAM" id="SSF54928">
    <property type="entry name" value="RNA-binding domain, RBD"/>
    <property type="match status" value="1"/>
</dbReference>
<dbReference type="SUPFAM" id="SSF50965">
    <property type="entry name" value="Galactose oxidase, central domain"/>
    <property type="match status" value="1"/>
</dbReference>
<dbReference type="InterPro" id="IPR000210">
    <property type="entry name" value="BTB/POZ_dom"/>
</dbReference>